<protein>
    <recommendedName>
        <fullName evidence="1">Reverse transcriptase domain-containing protein</fullName>
    </recommendedName>
</protein>
<evidence type="ECO:0000259" key="1">
    <source>
        <dbReference type="PROSITE" id="PS50878"/>
    </source>
</evidence>
<dbReference type="AlphaFoldDB" id="A0A2G9V4R6"/>
<dbReference type="PROSITE" id="PS50878">
    <property type="entry name" value="RT_POL"/>
    <property type="match status" value="1"/>
</dbReference>
<dbReference type="EMBL" id="KZ345019">
    <property type="protein sequence ID" value="PIO76962.1"/>
    <property type="molecule type" value="Genomic_DNA"/>
</dbReference>
<name>A0A2G9V4R6_TELCI</name>
<organism evidence="2 3">
    <name type="scientific">Teladorsagia circumcincta</name>
    <name type="common">Brown stomach worm</name>
    <name type="synonym">Ostertagia circumcincta</name>
    <dbReference type="NCBI Taxonomy" id="45464"/>
    <lineage>
        <taxon>Eukaryota</taxon>
        <taxon>Metazoa</taxon>
        <taxon>Ecdysozoa</taxon>
        <taxon>Nematoda</taxon>
        <taxon>Chromadorea</taxon>
        <taxon>Rhabditida</taxon>
        <taxon>Rhabditina</taxon>
        <taxon>Rhabditomorpha</taxon>
        <taxon>Strongyloidea</taxon>
        <taxon>Trichostrongylidae</taxon>
        <taxon>Teladorsagia</taxon>
    </lineage>
</organism>
<dbReference type="OrthoDB" id="5871862at2759"/>
<feature type="domain" description="Reverse transcriptase" evidence="1">
    <location>
        <begin position="1"/>
        <end position="84"/>
    </location>
</feature>
<reference evidence="2 3" key="1">
    <citation type="submission" date="2015-09" db="EMBL/GenBank/DDBJ databases">
        <title>Draft genome of the parasitic nematode Teladorsagia circumcincta isolate WARC Sus (inbred).</title>
        <authorList>
            <person name="Mitreva M."/>
        </authorList>
    </citation>
    <scope>NUCLEOTIDE SEQUENCE [LARGE SCALE GENOMIC DNA]</scope>
    <source>
        <strain evidence="2 3">S</strain>
    </source>
</reference>
<dbReference type="Proteomes" id="UP000230423">
    <property type="component" value="Unassembled WGS sequence"/>
</dbReference>
<evidence type="ECO:0000313" key="2">
    <source>
        <dbReference type="EMBL" id="PIO76962.1"/>
    </source>
</evidence>
<gene>
    <name evidence="2" type="ORF">TELCIR_00954</name>
</gene>
<dbReference type="InterPro" id="IPR000477">
    <property type="entry name" value="RT_dom"/>
</dbReference>
<evidence type="ECO:0000313" key="3">
    <source>
        <dbReference type="Proteomes" id="UP000230423"/>
    </source>
</evidence>
<keyword evidence="3" id="KW-1185">Reference proteome</keyword>
<accession>A0A2G9V4R6</accession>
<proteinExistence type="predicted"/>
<sequence>MEVTAGLSACLGLEDAREQARLPKSSPVNVGVHQGPAFSSLLFMLPMDTITNYLQNDAPWNLLYADDSLLAATSKEELQDRILI</sequence>